<dbReference type="OrthoDB" id="9780891at2"/>
<dbReference type="RefSeq" id="WP_008518721.1">
    <property type="nucleotide sequence ID" value="NZ_ACJM01000021.1"/>
</dbReference>
<sequence length="264" mass="29906">MDLGVLNNHAKKIDDFDRTFYQVKPVSGISKEPAPGVHNIVSCFGNNELGKKETELCAVGSGEGEQRLWQCICPSAESYRQELKEYILNLSKQEVAGIHLDCIGLPGPSYCSCSRCQKLWQESGLTWEIWRCKTVTDFIGEVKSILPDTMPLSLSLYPDPVHPERFGLDLKSLEQYADFFLVPLYDMTYKSPYWMEVLANAFRRRLTKPLYVEIYMKGPKEKDLLAAVQAVAAHADGLVFAYDTKLSRELLPQIKMAIENARTL</sequence>
<name>C0GK78_DETAL</name>
<proteinExistence type="predicted"/>
<gene>
    <name evidence="1" type="ORF">DealDRAFT_2887</name>
</gene>
<evidence type="ECO:0000313" key="2">
    <source>
        <dbReference type="Proteomes" id="UP000006443"/>
    </source>
</evidence>
<organism evidence="1 2">
    <name type="scientific">Dethiobacter alkaliphilus AHT 1</name>
    <dbReference type="NCBI Taxonomy" id="555088"/>
    <lineage>
        <taxon>Bacteria</taxon>
        <taxon>Bacillati</taxon>
        <taxon>Bacillota</taxon>
        <taxon>Dethiobacteria</taxon>
        <taxon>Dethiobacterales</taxon>
        <taxon>Dethiobacteraceae</taxon>
        <taxon>Dethiobacter</taxon>
    </lineage>
</organism>
<protein>
    <submittedName>
        <fullName evidence="1">Uncharacterized protein</fullName>
    </submittedName>
</protein>
<dbReference type="InterPro" id="IPR017853">
    <property type="entry name" value="GH"/>
</dbReference>
<reference evidence="1 2" key="1">
    <citation type="submission" date="2009-02" db="EMBL/GenBank/DDBJ databases">
        <title>Sequencing of the draft genome and assembly of Dethiobacter alkaliphilus AHT 1.</title>
        <authorList>
            <consortium name="US DOE Joint Genome Institute (JGI-PGF)"/>
            <person name="Lucas S."/>
            <person name="Copeland A."/>
            <person name="Lapidus A."/>
            <person name="Glavina del Rio T."/>
            <person name="Dalin E."/>
            <person name="Tice H."/>
            <person name="Bruce D."/>
            <person name="Goodwin L."/>
            <person name="Pitluck S."/>
            <person name="Larimer F."/>
            <person name="Land M.L."/>
            <person name="Hauser L."/>
            <person name="Muyzer G."/>
        </authorList>
    </citation>
    <scope>NUCLEOTIDE SEQUENCE [LARGE SCALE GENOMIC DNA]</scope>
    <source>
        <strain evidence="1 2">AHT 1</strain>
    </source>
</reference>
<dbReference type="AlphaFoldDB" id="C0GK78"/>
<dbReference type="EMBL" id="ACJM01000021">
    <property type="protein sequence ID" value="EEG76261.1"/>
    <property type="molecule type" value="Genomic_DNA"/>
</dbReference>
<dbReference type="eggNOG" id="COG1874">
    <property type="taxonomic scope" value="Bacteria"/>
</dbReference>
<dbReference type="Gene3D" id="3.20.20.80">
    <property type="entry name" value="Glycosidases"/>
    <property type="match status" value="1"/>
</dbReference>
<evidence type="ECO:0000313" key="1">
    <source>
        <dbReference type="EMBL" id="EEG76261.1"/>
    </source>
</evidence>
<accession>C0GK78</accession>
<dbReference type="STRING" id="555088.DealDRAFT_2887"/>
<keyword evidence="2" id="KW-1185">Reference proteome</keyword>
<dbReference type="Proteomes" id="UP000006443">
    <property type="component" value="Unassembled WGS sequence"/>
</dbReference>
<comment type="caution">
    <text evidence="1">The sequence shown here is derived from an EMBL/GenBank/DDBJ whole genome shotgun (WGS) entry which is preliminary data.</text>
</comment>
<dbReference type="SUPFAM" id="SSF51445">
    <property type="entry name" value="(Trans)glycosidases"/>
    <property type="match status" value="1"/>
</dbReference>